<dbReference type="Pfam" id="PF01408">
    <property type="entry name" value="GFO_IDH_MocA"/>
    <property type="match status" value="1"/>
</dbReference>
<dbReference type="EMBL" id="JAPDHZ010000002">
    <property type="protein sequence ID" value="MDG0790561.1"/>
    <property type="molecule type" value="Genomic_DNA"/>
</dbReference>
<dbReference type="PANTHER" id="PTHR43377:SF1">
    <property type="entry name" value="BILIVERDIN REDUCTASE A"/>
    <property type="match status" value="1"/>
</dbReference>
<gene>
    <name evidence="2" type="ORF">OMP38_06620</name>
</gene>
<evidence type="ECO:0000313" key="3">
    <source>
        <dbReference type="Proteomes" id="UP001153387"/>
    </source>
</evidence>
<dbReference type="Proteomes" id="UP001153387">
    <property type="component" value="Unassembled WGS sequence"/>
</dbReference>
<dbReference type="GO" id="GO:0000166">
    <property type="term" value="F:nucleotide binding"/>
    <property type="evidence" value="ECO:0007669"/>
    <property type="project" value="InterPro"/>
</dbReference>
<dbReference type="Gene3D" id="3.40.50.720">
    <property type="entry name" value="NAD(P)-binding Rossmann-like Domain"/>
    <property type="match status" value="1"/>
</dbReference>
<reference evidence="2 3" key="1">
    <citation type="submission" date="2022-10" db="EMBL/GenBank/DDBJ databases">
        <title>Comparative genomic analysis of Cohnella hashimotonis sp. nov., isolated from the International Space Station.</title>
        <authorList>
            <person name="Simpson A."/>
            <person name="Venkateswaran K."/>
        </authorList>
    </citation>
    <scope>NUCLEOTIDE SEQUENCE [LARGE SCALE GENOMIC DNA]</scope>
    <source>
        <strain evidence="2 3">DSM 18997</strain>
    </source>
</reference>
<dbReference type="InterPro" id="IPR036291">
    <property type="entry name" value="NAD(P)-bd_dom_sf"/>
</dbReference>
<accession>A0A9X4KEZ8</accession>
<dbReference type="RefSeq" id="WP_277564379.1">
    <property type="nucleotide sequence ID" value="NZ_JAPDHZ010000002.1"/>
</dbReference>
<dbReference type="InterPro" id="IPR051450">
    <property type="entry name" value="Gfo/Idh/MocA_Oxidoreductases"/>
</dbReference>
<evidence type="ECO:0000259" key="1">
    <source>
        <dbReference type="Pfam" id="PF01408"/>
    </source>
</evidence>
<organism evidence="2 3">
    <name type="scientific">Cohnella ginsengisoli</name>
    <dbReference type="NCBI Taxonomy" id="425004"/>
    <lineage>
        <taxon>Bacteria</taxon>
        <taxon>Bacillati</taxon>
        <taxon>Bacillota</taxon>
        <taxon>Bacilli</taxon>
        <taxon>Bacillales</taxon>
        <taxon>Paenibacillaceae</taxon>
        <taxon>Cohnella</taxon>
    </lineage>
</organism>
<name>A0A9X4KEZ8_9BACL</name>
<sequence>MRQTNYKAAIVGAGAISSLHLQAIEAIDEIEAVAIADIDGERAKQASSMHRIQAYTDYRQMIETEKPDIVAITLPHYLHQEAAIWCARSGCHILLEKPMAIHAHECDEIMSAVYQSQVKLLVGHTQHYFAENRKAKEIIRSGQLGKLVMINDVRHVDYYAETRPNWFF</sequence>
<dbReference type="InterPro" id="IPR000683">
    <property type="entry name" value="Gfo/Idh/MocA-like_OxRdtase_N"/>
</dbReference>
<proteinExistence type="predicted"/>
<comment type="caution">
    <text evidence="2">The sequence shown here is derived from an EMBL/GenBank/DDBJ whole genome shotgun (WGS) entry which is preliminary data.</text>
</comment>
<dbReference type="PANTHER" id="PTHR43377">
    <property type="entry name" value="BILIVERDIN REDUCTASE A"/>
    <property type="match status" value="1"/>
</dbReference>
<dbReference type="SUPFAM" id="SSF51735">
    <property type="entry name" value="NAD(P)-binding Rossmann-fold domains"/>
    <property type="match status" value="1"/>
</dbReference>
<dbReference type="AlphaFoldDB" id="A0A9X4KEZ8"/>
<evidence type="ECO:0000313" key="2">
    <source>
        <dbReference type="EMBL" id="MDG0790561.1"/>
    </source>
</evidence>
<feature type="domain" description="Gfo/Idh/MocA-like oxidoreductase N-terminal" evidence="1">
    <location>
        <begin position="7"/>
        <end position="124"/>
    </location>
</feature>
<protein>
    <submittedName>
        <fullName evidence="2">Gfo/Idh/MocA family oxidoreductase</fullName>
    </submittedName>
</protein>
<keyword evidence="3" id="KW-1185">Reference proteome</keyword>